<protein>
    <recommendedName>
        <fullName evidence="2">Glycosyl-hydrolase family 116 catalytic region domain-containing protein</fullName>
    </recommendedName>
</protein>
<organism evidence="1">
    <name type="scientific">marine sediment metagenome</name>
    <dbReference type="NCBI Taxonomy" id="412755"/>
    <lineage>
        <taxon>unclassified sequences</taxon>
        <taxon>metagenomes</taxon>
        <taxon>ecological metagenomes</taxon>
    </lineage>
</organism>
<evidence type="ECO:0008006" key="2">
    <source>
        <dbReference type="Google" id="ProtNLM"/>
    </source>
</evidence>
<feature type="non-terminal residue" evidence="1">
    <location>
        <position position="179"/>
    </location>
</feature>
<dbReference type="GO" id="GO:0005975">
    <property type="term" value="P:carbohydrate metabolic process"/>
    <property type="evidence" value="ECO:0007669"/>
    <property type="project" value="InterPro"/>
</dbReference>
<dbReference type="InterPro" id="IPR008928">
    <property type="entry name" value="6-hairpin_glycosidase_sf"/>
</dbReference>
<comment type="caution">
    <text evidence="1">The sequence shown here is derived from an EMBL/GenBank/DDBJ whole genome shotgun (WGS) entry which is preliminary data.</text>
</comment>
<name>X0XGS0_9ZZZZ</name>
<sequence length="179" mass="20685">MQNIKDQIMSSLNKVEKWVEDHNYKGYDPADGLTSYFRPLTFGNLFLDRLLQQLVWRSPINIRPLVGVKPLDSCIGRGYMAWGYLTMLSITGNEGYKEKAVLCLEWLIKNKSQGFKHYSWGKMFDFASRGGRQGKYEPITVWSSLIGQAFLDAYEIIGNEKYLKVAESICNWILEIPRN</sequence>
<dbReference type="EMBL" id="BARS01048256">
    <property type="protein sequence ID" value="GAG34597.1"/>
    <property type="molecule type" value="Genomic_DNA"/>
</dbReference>
<dbReference type="SUPFAM" id="SSF48208">
    <property type="entry name" value="Six-hairpin glycosidases"/>
    <property type="match status" value="1"/>
</dbReference>
<gene>
    <name evidence="1" type="ORF">S01H1_72368</name>
</gene>
<reference evidence="1" key="1">
    <citation type="journal article" date="2014" name="Front. Microbiol.">
        <title>High frequency of phylogenetically diverse reductive dehalogenase-homologous genes in deep subseafloor sedimentary metagenomes.</title>
        <authorList>
            <person name="Kawai M."/>
            <person name="Futagami T."/>
            <person name="Toyoda A."/>
            <person name="Takaki Y."/>
            <person name="Nishi S."/>
            <person name="Hori S."/>
            <person name="Arai W."/>
            <person name="Tsubouchi T."/>
            <person name="Morono Y."/>
            <person name="Uchiyama I."/>
            <person name="Ito T."/>
            <person name="Fujiyama A."/>
            <person name="Inagaki F."/>
            <person name="Takami H."/>
        </authorList>
    </citation>
    <scope>NUCLEOTIDE SEQUENCE</scope>
    <source>
        <strain evidence="1">Expedition CK06-06</strain>
    </source>
</reference>
<accession>X0XGS0</accession>
<dbReference type="AlphaFoldDB" id="X0XGS0"/>
<evidence type="ECO:0000313" key="1">
    <source>
        <dbReference type="EMBL" id="GAG34597.1"/>
    </source>
</evidence>
<proteinExistence type="predicted"/>